<gene>
    <name evidence="2" type="ORF">UTRI_03981</name>
</gene>
<dbReference type="AlphaFoldDB" id="A0A5C3E7B4"/>
<sequence length="105" mass="12074">MSSFNTAQQYGSGFQFASSKEKDKDLPKPIVRSLLLTLSRSTPYYDPVYPDPHAVTRRFTAWDQLNRRYRGGESAEPIAPPQRKRRFTDASQRPGFVSSIESFFH</sequence>
<evidence type="ECO:0000256" key="1">
    <source>
        <dbReference type="SAM" id="MobiDB-lite"/>
    </source>
</evidence>
<feature type="compositionally biased region" description="Polar residues" evidence="1">
    <location>
        <begin position="1"/>
        <end position="18"/>
    </location>
</feature>
<organism evidence="2 3">
    <name type="scientific">Ustilago trichophora</name>
    <dbReference type="NCBI Taxonomy" id="86804"/>
    <lineage>
        <taxon>Eukaryota</taxon>
        <taxon>Fungi</taxon>
        <taxon>Dikarya</taxon>
        <taxon>Basidiomycota</taxon>
        <taxon>Ustilaginomycotina</taxon>
        <taxon>Ustilaginomycetes</taxon>
        <taxon>Ustilaginales</taxon>
        <taxon>Ustilaginaceae</taxon>
        <taxon>Ustilago</taxon>
    </lineage>
</organism>
<name>A0A5C3E7B4_9BASI</name>
<evidence type="ECO:0000313" key="2">
    <source>
        <dbReference type="EMBL" id="SPO26392.1"/>
    </source>
</evidence>
<feature type="region of interest" description="Disordered" evidence="1">
    <location>
        <begin position="1"/>
        <end position="25"/>
    </location>
</feature>
<dbReference type="EMBL" id="OOIN01000014">
    <property type="protein sequence ID" value="SPO26392.1"/>
    <property type="molecule type" value="Genomic_DNA"/>
</dbReference>
<proteinExistence type="predicted"/>
<keyword evidence="3" id="KW-1185">Reference proteome</keyword>
<reference evidence="2 3" key="1">
    <citation type="submission" date="2018-03" db="EMBL/GenBank/DDBJ databases">
        <authorList>
            <person name="Guldener U."/>
        </authorList>
    </citation>
    <scope>NUCLEOTIDE SEQUENCE [LARGE SCALE GENOMIC DNA]</scope>
    <source>
        <strain evidence="2 3">NBRC100155</strain>
    </source>
</reference>
<evidence type="ECO:0000313" key="3">
    <source>
        <dbReference type="Proteomes" id="UP000324022"/>
    </source>
</evidence>
<dbReference type="Proteomes" id="UP000324022">
    <property type="component" value="Unassembled WGS sequence"/>
</dbReference>
<feature type="region of interest" description="Disordered" evidence="1">
    <location>
        <begin position="70"/>
        <end position="105"/>
    </location>
</feature>
<accession>A0A5C3E7B4</accession>
<protein>
    <submittedName>
        <fullName evidence="2">Uncharacterized protein</fullName>
    </submittedName>
</protein>